<evidence type="ECO:0000313" key="1">
    <source>
        <dbReference type="EMBL" id="KAK1859364.1"/>
    </source>
</evidence>
<sequence>MTAAALVGVLLLLVALLGGTPTSATAAAEPVSYAQTRHTRPSIGRHPFLSRLQLGALLANTTPQVDPFGGLPPGDLPPPTPAACGRRLAGTAHTVLCGAAPPLGGIVLVPPRRATASVVFLHGYTNTPAVYLTLLRALLSSAPDAWASTRWVVPFAPRVPVQLFDSPVRGPYAWFDPTPSLTGSLADLLGGATPDAPAVERGLLAATEDVDRLGLFFSTRRVEALIAAEHRVLGGGRGRGRGPPPAGRVVLLGHSLGGAMAAHVALQSRARLTAVVSLQGFVPDARRLARVPGTYEDHHRRGYPVELVAGAEDATAPPPLIAASAAIVRRLLRGVARVRYTALPRVTHWSFFFQRADADAVVGVLLRYLG</sequence>
<proteinExistence type="predicted"/>
<dbReference type="EMBL" id="CM020618">
    <property type="protein sequence ID" value="KAK1859364.1"/>
    <property type="molecule type" value="Genomic_DNA"/>
</dbReference>
<comment type="caution">
    <text evidence="1">The sequence shown here is derived from an EMBL/GenBank/DDBJ whole genome shotgun (WGS) entry which is preliminary data.</text>
</comment>
<keyword evidence="2" id="KW-1185">Reference proteome</keyword>
<accession>A0ACC3BN59</accession>
<protein>
    <submittedName>
        <fullName evidence="1">Uncharacterized protein</fullName>
    </submittedName>
</protein>
<reference evidence="1" key="1">
    <citation type="submission" date="2019-11" db="EMBL/GenBank/DDBJ databases">
        <title>Nori genome reveals adaptations in red seaweeds to the harsh intertidal environment.</title>
        <authorList>
            <person name="Wang D."/>
            <person name="Mao Y."/>
        </authorList>
    </citation>
    <scope>NUCLEOTIDE SEQUENCE</scope>
    <source>
        <tissue evidence="1">Gametophyte</tissue>
    </source>
</reference>
<evidence type="ECO:0000313" key="2">
    <source>
        <dbReference type="Proteomes" id="UP000798662"/>
    </source>
</evidence>
<name>A0ACC3BN59_PYRYE</name>
<organism evidence="1 2">
    <name type="scientific">Pyropia yezoensis</name>
    <name type="common">Susabi-nori</name>
    <name type="synonym">Porphyra yezoensis</name>
    <dbReference type="NCBI Taxonomy" id="2788"/>
    <lineage>
        <taxon>Eukaryota</taxon>
        <taxon>Rhodophyta</taxon>
        <taxon>Bangiophyceae</taxon>
        <taxon>Bangiales</taxon>
        <taxon>Bangiaceae</taxon>
        <taxon>Pyropia</taxon>
    </lineage>
</organism>
<gene>
    <name evidence="1" type="ORF">I4F81_001961</name>
</gene>
<dbReference type="Proteomes" id="UP000798662">
    <property type="component" value="Chromosome 1"/>
</dbReference>